<protein>
    <submittedName>
        <fullName evidence="1">Uncharacterized protein</fullName>
    </submittedName>
</protein>
<evidence type="ECO:0000313" key="2">
    <source>
        <dbReference type="Proteomes" id="UP000234641"/>
    </source>
</evidence>
<gene>
    <name evidence="1" type="ORF">BLIN9172_01572</name>
</gene>
<proteinExistence type="predicted"/>
<dbReference type="RefSeq" id="WP_101554550.1">
    <property type="nucleotide sequence ID" value="NZ_FXYY01000007.1"/>
</dbReference>
<accession>A0A2H1IYD4</accession>
<dbReference type="EMBL" id="FXYY01000007">
    <property type="protein sequence ID" value="SMX80207.1"/>
    <property type="molecule type" value="Genomic_DNA"/>
</dbReference>
<dbReference type="Proteomes" id="UP000234641">
    <property type="component" value="Unassembled WGS sequence"/>
</dbReference>
<organism evidence="1 2">
    <name type="scientific">Brevibacterium linens ATCC 9172</name>
    <dbReference type="NCBI Taxonomy" id="1255617"/>
    <lineage>
        <taxon>Bacteria</taxon>
        <taxon>Bacillati</taxon>
        <taxon>Actinomycetota</taxon>
        <taxon>Actinomycetes</taxon>
        <taxon>Micrococcales</taxon>
        <taxon>Brevibacteriaceae</taxon>
        <taxon>Brevibacterium</taxon>
    </lineage>
</organism>
<reference evidence="1 2" key="1">
    <citation type="submission" date="2017-03" db="EMBL/GenBank/DDBJ databases">
        <authorList>
            <person name="Afonso C.L."/>
            <person name="Miller P.J."/>
            <person name="Scott M.A."/>
            <person name="Spackman E."/>
            <person name="Goraichik I."/>
            <person name="Dimitrov K.M."/>
            <person name="Suarez D.L."/>
            <person name="Swayne D.E."/>
        </authorList>
    </citation>
    <scope>NUCLEOTIDE SEQUENCE [LARGE SCALE GENOMIC DNA]</scope>
    <source>
        <strain evidence="1 2">ATCC 9172</strain>
    </source>
</reference>
<name>A0A2H1IYD4_BRELN</name>
<dbReference type="AlphaFoldDB" id="A0A2H1IYD4"/>
<sequence>MMITTNSVARLAQRCGEFLGDFGQAMTPSYPSSLALCILDAIYSTGSHPTAVDNIVARYIARHGSSDGAKSLRYSIAAAGGADVWAREVICNLKPASTRPGAVLKAEVVDSAVRVMADHGIDDVGDLREAVGEGVGSIAFSSDVSKGWRALPSQSSGITWLHLLMLAGSTHFEVDHKVVGYLAEVADPAADLTVDYVHAEIDAVARVLDAEVPTVERIVWQASHGRILSQLKDEDLLPVSGPVEGPETSGAVWEFCPEPLVSRPV</sequence>
<evidence type="ECO:0000313" key="1">
    <source>
        <dbReference type="EMBL" id="SMX80207.1"/>
    </source>
</evidence>